<dbReference type="EMBL" id="BAABAT010000057">
    <property type="protein sequence ID" value="GAA4262938.1"/>
    <property type="molecule type" value="Genomic_DNA"/>
</dbReference>
<dbReference type="RefSeq" id="WP_345141154.1">
    <property type="nucleotide sequence ID" value="NZ_BAABAT010000057.1"/>
</dbReference>
<evidence type="ECO:0008006" key="3">
    <source>
        <dbReference type="Google" id="ProtNLM"/>
    </source>
</evidence>
<name>A0ABP8DSL1_9ACTN</name>
<reference evidence="2" key="1">
    <citation type="journal article" date="2019" name="Int. J. Syst. Evol. Microbiol.">
        <title>The Global Catalogue of Microorganisms (GCM) 10K type strain sequencing project: providing services to taxonomists for standard genome sequencing and annotation.</title>
        <authorList>
            <consortium name="The Broad Institute Genomics Platform"/>
            <consortium name="The Broad Institute Genome Sequencing Center for Infectious Disease"/>
            <person name="Wu L."/>
            <person name="Ma J."/>
        </authorList>
    </citation>
    <scope>NUCLEOTIDE SEQUENCE [LARGE SCALE GENOMIC DNA]</scope>
    <source>
        <strain evidence="2">JCM 17441</strain>
    </source>
</reference>
<accession>A0ABP8DSL1</accession>
<comment type="caution">
    <text evidence="1">The sequence shown here is derived from an EMBL/GenBank/DDBJ whole genome shotgun (WGS) entry which is preliminary data.</text>
</comment>
<evidence type="ECO:0000313" key="2">
    <source>
        <dbReference type="Proteomes" id="UP001500620"/>
    </source>
</evidence>
<proteinExistence type="predicted"/>
<keyword evidence="2" id="KW-1185">Reference proteome</keyword>
<organism evidence="1 2">
    <name type="scientific">Dactylosporangium darangshiense</name>
    <dbReference type="NCBI Taxonomy" id="579108"/>
    <lineage>
        <taxon>Bacteria</taxon>
        <taxon>Bacillati</taxon>
        <taxon>Actinomycetota</taxon>
        <taxon>Actinomycetes</taxon>
        <taxon>Micromonosporales</taxon>
        <taxon>Micromonosporaceae</taxon>
        <taxon>Dactylosporangium</taxon>
    </lineage>
</organism>
<dbReference type="Proteomes" id="UP001500620">
    <property type="component" value="Unassembled WGS sequence"/>
</dbReference>
<protein>
    <recommendedName>
        <fullName evidence="3">DUF3592 domain-containing protein</fullName>
    </recommendedName>
</protein>
<evidence type="ECO:0000313" key="1">
    <source>
        <dbReference type="EMBL" id="GAA4262938.1"/>
    </source>
</evidence>
<sequence length="115" mass="12903">MVLWFGVGLLAWLLLRFVVRGFYTVGPNERAVITTFGRARRLGTATTLDDPITQSLSPEEADRYVYPQVRVVHPGVHRKWPWQTVHKASIATVIVSIAFDPDDLRPTTAAPCSTR</sequence>
<gene>
    <name evidence="1" type="ORF">GCM10022255_102960</name>
</gene>